<dbReference type="Proteomes" id="UP000095286">
    <property type="component" value="Unplaced"/>
</dbReference>
<dbReference type="WBParaSite" id="RSKR_0000958625.1">
    <property type="protein sequence ID" value="RSKR_0000958625.1"/>
    <property type="gene ID" value="RSKR_0000958625"/>
</dbReference>
<accession>A0AC35UB53</accession>
<protein>
    <submittedName>
        <fullName evidence="2">HEPN_Swt1 domain-containing protein</fullName>
    </submittedName>
</protein>
<proteinExistence type="predicted"/>
<reference evidence="2" key="1">
    <citation type="submission" date="2016-11" db="UniProtKB">
        <authorList>
            <consortium name="WormBaseParasite"/>
        </authorList>
    </citation>
    <scope>IDENTIFICATION</scope>
    <source>
        <strain evidence="2">KR3021</strain>
    </source>
</reference>
<organism evidence="1 2">
    <name type="scientific">Rhabditophanes sp. KR3021</name>
    <dbReference type="NCBI Taxonomy" id="114890"/>
    <lineage>
        <taxon>Eukaryota</taxon>
        <taxon>Metazoa</taxon>
        <taxon>Ecdysozoa</taxon>
        <taxon>Nematoda</taxon>
        <taxon>Chromadorea</taxon>
        <taxon>Rhabditida</taxon>
        <taxon>Tylenchina</taxon>
        <taxon>Panagrolaimomorpha</taxon>
        <taxon>Strongyloidoidea</taxon>
        <taxon>Alloionematidae</taxon>
        <taxon>Rhabditophanes</taxon>
    </lineage>
</organism>
<evidence type="ECO:0000313" key="1">
    <source>
        <dbReference type="Proteomes" id="UP000095286"/>
    </source>
</evidence>
<sequence>MSQQQHYVSHLTRTTYLKHRKKIREMIDFLDEEKWCDNKERLKKQYKSAKEIADAIKKTHTLKSVFEWNYTQRTMESLPIKSSSKPIKPKIKYSSKFINEKIYENCLMKAVCEIMLLAWLLCLDDELKQPKTFENNKECKNDPDFWPLYNKYSLKMCYADLHSYVQISTNLLNMKRDDKNAINIGNPKLNVNEKNPNYVDNIDDKPPISQISMNYFRGNDPKVNLNNNESKTHDTNLIEPSNVVSSNGKFTRLRNDICHGEFSNLKNDNFFPRSRNDVQFSAFILKKYFLWEIEKTFPKKSKVNNTPVASRPKQA</sequence>
<name>A0AC35UB53_9BILA</name>
<evidence type="ECO:0000313" key="2">
    <source>
        <dbReference type="WBParaSite" id="RSKR_0000958625.1"/>
    </source>
</evidence>